<evidence type="ECO:0000256" key="5">
    <source>
        <dbReference type="ARBA" id="ARBA00022692"/>
    </source>
</evidence>
<sequence length="99" mass="10335">MTGLPLVLAVFLLANLVVALARVVRGPTDADRLLAALLFGTTGVAILLLLAEAQAAPVLVDAALVFAQLAAVTGVAFAQRMWRHPPGGDTHDGRARRDQ</sequence>
<dbReference type="EMBL" id="JAJHPV010000009">
    <property type="protein sequence ID" value="MCC6070468.1"/>
    <property type="molecule type" value="Genomic_DNA"/>
</dbReference>
<comment type="subcellular location">
    <subcellularLocation>
        <location evidence="1">Cell membrane</location>
        <topology evidence="1">Multi-pass membrane protein</topology>
    </subcellularLocation>
</comment>
<name>A0ABS8IRX8_9BURK</name>
<evidence type="ECO:0000256" key="8">
    <source>
        <dbReference type="SAM" id="Phobius"/>
    </source>
</evidence>
<evidence type="ECO:0000256" key="3">
    <source>
        <dbReference type="ARBA" id="ARBA00022448"/>
    </source>
</evidence>
<organism evidence="9 10">
    <name type="scientific">Massilia agrisoli</name>
    <dbReference type="NCBI Taxonomy" id="2892444"/>
    <lineage>
        <taxon>Bacteria</taxon>
        <taxon>Pseudomonadati</taxon>
        <taxon>Pseudomonadota</taxon>
        <taxon>Betaproteobacteria</taxon>
        <taxon>Burkholderiales</taxon>
        <taxon>Oxalobacteraceae</taxon>
        <taxon>Telluria group</taxon>
        <taxon>Massilia</taxon>
    </lineage>
</organism>
<dbReference type="Pfam" id="PF04066">
    <property type="entry name" value="MrpF_PhaF"/>
    <property type="match status" value="1"/>
</dbReference>
<comment type="caution">
    <text evidence="9">The sequence shown here is derived from an EMBL/GenBank/DDBJ whole genome shotgun (WGS) entry which is preliminary data.</text>
</comment>
<keyword evidence="4" id="KW-1003">Cell membrane</keyword>
<feature type="transmembrane region" description="Helical" evidence="8">
    <location>
        <begin position="6"/>
        <end position="24"/>
    </location>
</feature>
<accession>A0ABS8IRX8</accession>
<protein>
    <submittedName>
        <fullName evidence="9">Monovalent cation/H+ antiporter complex subunit F</fullName>
    </submittedName>
</protein>
<evidence type="ECO:0000256" key="2">
    <source>
        <dbReference type="ARBA" id="ARBA00009212"/>
    </source>
</evidence>
<keyword evidence="10" id="KW-1185">Reference proteome</keyword>
<evidence type="ECO:0000313" key="10">
    <source>
        <dbReference type="Proteomes" id="UP001198701"/>
    </source>
</evidence>
<dbReference type="Proteomes" id="UP001198701">
    <property type="component" value="Unassembled WGS sequence"/>
</dbReference>
<keyword evidence="3" id="KW-0813">Transport</keyword>
<dbReference type="InterPro" id="IPR007208">
    <property type="entry name" value="MrpF/PhaF-like"/>
</dbReference>
<keyword evidence="7 8" id="KW-0472">Membrane</keyword>
<keyword evidence="5 8" id="KW-0812">Transmembrane</keyword>
<feature type="transmembrane region" description="Helical" evidence="8">
    <location>
        <begin position="33"/>
        <end position="51"/>
    </location>
</feature>
<dbReference type="PANTHER" id="PTHR34702">
    <property type="entry name" value="NA(+)/H(+) ANTIPORTER SUBUNIT F1"/>
    <property type="match status" value="1"/>
</dbReference>
<evidence type="ECO:0000313" key="9">
    <source>
        <dbReference type="EMBL" id="MCC6070468.1"/>
    </source>
</evidence>
<reference evidence="9 10" key="1">
    <citation type="submission" date="2021-11" db="EMBL/GenBank/DDBJ databases">
        <authorList>
            <person name="Huq M.A."/>
        </authorList>
    </citation>
    <scope>NUCLEOTIDE SEQUENCE [LARGE SCALE GENOMIC DNA]</scope>
    <source>
        <strain evidence="9 10">MAHUQ-52</strain>
    </source>
</reference>
<gene>
    <name evidence="9" type="ORF">LMJ30_05760</name>
</gene>
<keyword evidence="6 8" id="KW-1133">Transmembrane helix</keyword>
<evidence type="ECO:0000256" key="7">
    <source>
        <dbReference type="ARBA" id="ARBA00023136"/>
    </source>
</evidence>
<proteinExistence type="inferred from homology"/>
<comment type="similarity">
    <text evidence="2">Belongs to the CPA3 antiporters (TC 2.A.63) subunit F family.</text>
</comment>
<evidence type="ECO:0000256" key="1">
    <source>
        <dbReference type="ARBA" id="ARBA00004651"/>
    </source>
</evidence>
<evidence type="ECO:0000256" key="6">
    <source>
        <dbReference type="ARBA" id="ARBA00022989"/>
    </source>
</evidence>
<dbReference type="PANTHER" id="PTHR34702:SF1">
    <property type="entry name" value="NA(+)_H(+) ANTIPORTER SUBUNIT F"/>
    <property type="match status" value="1"/>
</dbReference>
<feature type="transmembrane region" description="Helical" evidence="8">
    <location>
        <begin position="57"/>
        <end position="78"/>
    </location>
</feature>
<dbReference type="RefSeq" id="WP_229431390.1">
    <property type="nucleotide sequence ID" value="NZ_JAJHPV010000009.1"/>
</dbReference>
<evidence type="ECO:0000256" key="4">
    <source>
        <dbReference type="ARBA" id="ARBA00022475"/>
    </source>
</evidence>